<feature type="domain" description="Potassium channel" evidence="2">
    <location>
        <begin position="88"/>
        <end position="163"/>
    </location>
</feature>
<keyword evidence="1" id="KW-0472">Membrane</keyword>
<keyword evidence="3" id="KW-0813">Transport</keyword>
<feature type="transmembrane region" description="Helical" evidence="1">
    <location>
        <begin position="42"/>
        <end position="63"/>
    </location>
</feature>
<feature type="transmembrane region" description="Helical" evidence="1">
    <location>
        <begin position="75"/>
        <end position="97"/>
    </location>
</feature>
<organism evidence="3 4">
    <name type="scientific">Speluncibacter jeojiensis</name>
    <dbReference type="NCBI Taxonomy" id="2710754"/>
    <lineage>
        <taxon>Bacteria</taxon>
        <taxon>Bacillati</taxon>
        <taxon>Actinomycetota</taxon>
        <taxon>Actinomycetes</taxon>
        <taxon>Mycobacteriales</taxon>
        <taxon>Speluncibacteraceae</taxon>
        <taxon>Speluncibacter</taxon>
    </lineage>
</organism>
<dbReference type="EMBL" id="JANRHA010000001">
    <property type="protein sequence ID" value="MDG3013357.1"/>
    <property type="molecule type" value="Genomic_DNA"/>
</dbReference>
<keyword evidence="3" id="KW-0407">Ion channel</keyword>
<dbReference type="RefSeq" id="WP_277834342.1">
    <property type="nucleotide sequence ID" value="NZ_JAAIVF010000006.1"/>
</dbReference>
<dbReference type="InterPro" id="IPR013099">
    <property type="entry name" value="K_chnl_dom"/>
</dbReference>
<evidence type="ECO:0000313" key="4">
    <source>
        <dbReference type="Proteomes" id="UP001152755"/>
    </source>
</evidence>
<keyword evidence="4" id="KW-1185">Reference proteome</keyword>
<evidence type="ECO:0000256" key="1">
    <source>
        <dbReference type="SAM" id="Phobius"/>
    </source>
</evidence>
<proteinExistence type="predicted"/>
<sequence length="183" mass="19616">MRDEVAERRARRRTLFGVLLRAAVSTTVLTALYFLLPLDGLVPLGPVGMTTVGLLVVVALMSWQVNRIMVSDRPVVRGAQALTVTVPLFILVFATVYYVLAAQSADSFGGPLTRVDALYFTVTVLATVGFGDITAHSQLARVLVTVQMLANLGMLAIGVKLLTAAARIGRDRRAAEARHPGEA</sequence>
<evidence type="ECO:0000313" key="3">
    <source>
        <dbReference type="EMBL" id="MDG3013357.1"/>
    </source>
</evidence>
<protein>
    <submittedName>
        <fullName evidence="3">Potassium channel family protein</fullName>
    </submittedName>
</protein>
<keyword evidence="1" id="KW-0812">Transmembrane</keyword>
<dbReference type="Gene3D" id="1.10.287.70">
    <property type="match status" value="1"/>
</dbReference>
<reference evidence="3" key="1">
    <citation type="submission" date="2022-08" db="EMBL/GenBank/DDBJ databases">
        <title>Genome analysis of Corynebacteriales strain.</title>
        <authorList>
            <person name="Lee S.D."/>
        </authorList>
    </citation>
    <scope>NUCLEOTIDE SEQUENCE</scope>
    <source>
        <strain evidence="3">D3-21</strain>
    </source>
</reference>
<dbReference type="Pfam" id="PF07885">
    <property type="entry name" value="Ion_trans_2"/>
    <property type="match status" value="1"/>
</dbReference>
<gene>
    <name evidence="3" type="ORF">NVS88_02175</name>
</gene>
<keyword evidence="1" id="KW-1133">Transmembrane helix</keyword>
<keyword evidence="3" id="KW-0406">Ion transport</keyword>
<evidence type="ECO:0000259" key="2">
    <source>
        <dbReference type="Pfam" id="PF07885"/>
    </source>
</evidence>
<dbReference type="Proteomes" id="UP001152755">
    <property type="component" value="Unassembled WGS sequence"/>
</dbReference>
<feature type="transmembrane region" description="Helical" evidence="1">
    <location>
        <begin position="18"/>
        <end position="36"/>
    </location>
</feature>
<dbReference type="AlphaFoldDB" id="A0A9X4RCS5"/>
<accession>A0A9X4RCS5</accession>
<dbReference type="GO" id="GO:0034220">
    <property type="term" value="P:monoatomic ion transmembrane transport"/>
    <property type="evidence" value="ECO:0007669"/>
    <property type="project" value="UniProtKB-KW"/>
</dbReference>
<dbReference type="SUPFAM" id="SSF81324">
    <property type="entry name" value="Voltage-gated potassium channels"/>
    <property type="match status" value="1"/>
</dbReference>
<comment type="caution">
    <text evidence="3">The sequence shown here is derived from an EMBL/GenBank/DDBJ whole genome shotgun (WGS) entry which is preliminary data.</text>
</comment>
<name>A0A9X4RCS5_9ACTN</name>
<feature type="transmembrane region" description="Helical" evidence="1">
    <location>
        <begin position="142"/>
        <end position="162"/>
    </location>
</feature>